<evidence type="ECO:0000259" key="2">
    <source>
        <dbReference type="Pfam" id="PF07699"/>
    </source>
</evidence>
<dbReference type="PANTHER" id="PTHR46967:SF2">
    <property type="entry name" value="SUSHI, VON WILLEBRAND FACTOR TYPE A, EGF AND PENTRAXIN DOMAIN-CONTAINING PROTEIN 1-LIKE"/>
    <property type="match status" value="1"/>
</dbReference>
<dbReference type="EMBL" id="LGRX02007142">
    <property type="protein sequence ID" value="KAK3275573.1"/>
    <property type="molecule type" value="Genomic_DNA"/>
</dbReference>
<keyword evidence="1" id="KW-0812">Transmembrane</keyword>
<dbReference type="InterPro" id="IPR011641">
    <property type="entry name" value="Tyr-kin_ephrin_A/B_rcpt-like"/>
</dbReference>
<evidence type="ECO:0000256" key="1">
    <source>
        <dbReference type="SAM" id="Phobius"/>
    </source>
</evidence>
<dbReference type="Pfam" id="PF07699">
    <property type="entry name" value="Ephrin_rec_like"/>
    <property type="match status" value="1"/>
</dbReference>
<gene>
    <name evidence="3" type="ORF">CYMTET_16302</name>
</gene>
<dbReference type="AlphaFoldDB" id="A0AAE0GCU4"/>
<feature type="transmembrane region" description="Helical" evidence="1">
    <location>
        <begin position="287"/>
        <end position="305"/>
    </location>
</feature>
<name>A0AAE0GCU4_9CHLO</name>
<dbReference type="Gene3D" id="2.10.50.10">
    <property type="entry name" value="Tumor Necrosis Factor Receptor, subunit A, domain 2"/>
    <property type="match status" value="2"/>
</dbReference>
<keyword evidence="1" id="KW-1133">Transmembrane helix</keyword>
<evidence type="ECO:0000313" key="4">
    <source>
        <dbReference type="Proteomes" id="UP001190700"/>
    </source>
</evidence>
<keyword evidence="1" id="KW-0472">Membrane</keyword>
<protein>
    <recommendedName>
        <fullName evidence="2">Tyrosine-protein kinase ephrin type A/B receptor-like domain-containing protein</fullName>
    </recommendedName>
</protein>
<sequence>MIHQRLAAWYRDCEAGTFAIPELNRCEPCPKGYYQKESGADSCDKCPEGKYSDVTGAVECRSCDPGTYQDQLGQEACTPCPPGYHANAHGRSACSKCSIKTYSSVYGAVECDSCPAFTNNYQDATMPPGGIDDFVPDSLYHCFPEIGYYGLSGKRGTECPKGGICCECSPIDSGGDRDFCTCISGSELPYPEEGFIRSVRVSHRMLRCPLNGACAGSEKLVHPDKLIQSTSNGTETDDSDASEDPSAANFAGICNSGYEERLCGQCSVNYYKNEGKCMECHGQASRAMLFILMLLLIMTGLGYGIKSGLDFFKSGAVAITIDWLQTQAALYQYDIGWPSSVSKTRHFPQAALRLIGLEST</sequence>
<dbReference type="PANTHER" id="PTHR46967">
    <property type="entry name" value="INSULIN-LIKE GROWTH FACTOR BINDING PROTEIN,N-TERMINAL"/>
    <property type="match status" value="1"/>
</dbReference>
<keyword evidence="4" id="KW-1185">Reference proteome</keyword>
<comment type="caution">
    <text evidence="3">The sequence shown here is derived from an EMBL/GenBank/DDBJ whole genome shotgun (WGS) entry which is preliminary data.</text>
</comment>
<accession>A0AAE0GCU4</accession>
<proteinExistence type="predicted"/>
<evidence type="ECO:0000313" key="3">
    <source>
        <dbReference type="EMBL" id="KAK3275573.1"/>
    </source>
</evidence>
<dbReference type="Proteomes" id="UP001190700">
    <property type="component" value="Unassembled WGS sequence"/>
</dbReference>
<organism evidence="3 4">
    <name type="scientific">Cymbomonas tetramitiformis</name>
    <dbReference type="NCBI Taxonomy" id="36881"/>
    <lineage>
        <taxon>Eukaryota</taxon>
        <taxon>Viridiplantae</taxon>
        <taxon>Chlorophyta</taxon>
        <taxon>Pyramimonadophyceae</taxon>
        <taxon>Pyramimonadales</taxon>
        <taxon>Pyramimonadaceae</taxon>
        <taxon>Cymbomonas</taxon>
    </lineage>
</organism>
<dbReference type="SMART" id="SM01411">
    <property type="entry name" value="Ephrin_rec_like"/>
    <property type="match status" value="2"/>
</dbReference>
<reference evidence="3 4" key="1">
    <citation type="journal article" date="2015" name="Genome Biol. Evol.">
        <title>Comparative Genomics of a Bacterivorous Green Alga Reveals Evolutionary Causalities and Consequences of Phago-Mixotrophic Mode of Nutrition.</title>
        <authorList>
            <person name="Burns J.A."/>
            <person name="Paasch A."/>
            <person name="Narechania A."/>
            <person name="Kim E."/>
        </authorList>
    </citation>
    <scope>NUCLEOTIDE SEQUENCE [LARGE SCALE GENOMIC DNA]</scope>
    <source>
        <strain evidence="3 4">PLY_AMNH</strain>
    </source>
</reference>
<feature type="domain" description="Tyrosine-protein kinase ephrin type A/B receptor-like" evidence="2">
    <location>
        <begin position="16"/>
        <end position="58"/>
    </location>
</feature>